<proteinExistence type="inferred from homology"/>
<dbReference type="AlphaFoldDB" id="A0A3L6T481"/>
<keyword evidence="8" id="KW-1185">Reference proteome</keyword>
<protein>
    <recommendedName>
        <fullName evidence="4">Fatty acyl-CoA reductase</fullName>
        <ecNumber evidence="4">1.2.1.84</ecNumber>
    </recommendedName>
</protein>
<evidence type="ECO:0000256" key="1">
    <source>
        <dbReference type="ARBA" id="ARBA00005928"/>
    </source>
</evidence>
<keyword evidence="4" id="KW-0560">Oxidoreductase</keyword>
<evidence type="ECO:0000313" key="8">
    <source>
        <dbReference type="Proteomes" id="UP000275267"/>
    </source>
</evidence>
<dbReference type="InterPro" id="IPR013120">
    <property type="entry name" value="FAR_NAD-bd"/>
</dbReference>
<dbReference type="PANTHER" id="PTHR11011:SF75">
    <property type="entry name" value="FATTY ACYL-COA REDUCTASE"/>
    <property type="match status" value="1"/>
</dbReference>
<accession>A0A3L6T481</accession>
<comment type="similarity">
    <text evidence="1 4">Belongs to the fatty acyl-CoA reductase family.</text>
</comment>
<dbReference type="SUPFAM" id="SSF51735">
    <property type="entry name" value="NAD(P)-binding Rossmann-fold domains"/>
    <property type="match status" value="1"/>
</dbReference>
<dbReference type="InterPro" id="IPR036291">
    <property type="entry name" value="NAD(P)-bd_dom_sf"/>
</dbReference>
<dbReference type="InterPro" id="IPR026055">
    <property type="entry name" value="FAR"/>
</dbReference>
<evidence type="ECO:0000256" key="2">
    <source>
        <dbReference type="ARBA" id="ARBA00022516"/>
    </source>
</evidence>
<comment type="catalytic activity">
    <reaction evidence="4">
        <text>a long-chain fatty acyl-CoA + 2 NADPH + 2 H(+) = a long-chain primary fatty alcohol + 2 NADP(+) + CoA</text>
        <dbReference type="Rhea" id="RHEA:52716"/>
        <dbReference type="ChEBI" id="CHEBI:15378"/>
        <dbReference type="ChEBI" id="CHEBI:57287"/>
        <dbReference type="ChEBI" id="CHEBI:57783"/>
        <dbReference type="ChEBI" id="CHEBI:58349"/>
        <dbReference type="ChEBI" id="CHEBI:77396"/>
        <dbReference type="ChEBI" id="CHEBI:83139"/>
        <dbReference type="EC" id="1.2.1.84"/>
    </reaction>
</comment>
<gene>
    <name evidence="7" type="ORF">C2845_PM03G06160</name>
</gene>
<keyword evidence="2 4" id="KW-0444">Lipid biosynthesis</keyword>
<name>A0A3L6T481_PANMI</name>
<dbReference type="Pfam" id="PF03015">
    <property type="entry name" value="Sterile"/>
    <property type="match status" value="1"/>
</dbReference>
<dbReference type="Gene3D" id="3.40.50.720">
    <property type="entry name" value="NAD(P)-binding Rossmann-like Domain"/>
    <property type="match status" value="1"/>
</dbReference>
<comment type="caution">
    <text evidence="7">The sequence shown here is derived from an EMBL/GenBank/DDBJ whole genome shotgun (WGS) entry which is preliminary data.</text>
</comment>
<keyword evidence="3 4" id="KW-0443">Lipid metabolism</keyword>
<dbReference type="GO" id="GO:0010345">
    <property type="term" value="P:suberin biosynthetic process"/>
    <property type="evidence" value="ECO:0007669"/>
    <property type="project" value="TreeGrafter"/>
</dbReference>
<reference evidence="8" key="1">
    <citation type="journal article" date="2019" name="Nat. Commun.">
        <title>The genome of broomcorn millet.</title>
        <authorList>
            <person name="Zou C."/>
            <person name="Miki D."/>
            <person name="Li D."/>
            <person name="Tang Q."/>
            <person name="Xiao L."/>
            <person name="Rajput S."/>
            <person name="Deng P."/>
            <person name="Jia W."/>
            <person name="Huang R."/>
            <person name="Zhang M."/>
            <person name="Sun Y."/>
            <person name="Hu J."/>
            <person name="Fu X."/>
            <person name="Schnable P.S."/>
            <person name="Li F."/>
            <person name="Zhang H."/>
            <person name="Feng B."/>
            <person name="Zhu X."/>
            <person name="Liu R."/>
            <person name="Schnable J.C."/>
            <person name="Zhu J.-K."/>
            <person name="Zhang H."/>
        </authorList>
    </citation>
    <scope>NUCLEOTIDE SEQUENCE [LARGE SCALE GENOMIC DNA]</scope>
</reference>
<evidence type="ECO:0000259" key="6">
    <source>
        <dbReference type="Pfam" id="PF07993"/>
    </source>
</evidence>
<feature type="domain" description="Thioester reductase (TE)" evidence="6">
    <location>
        <begin position="155"/>
        <end position="351"/>
    </location>
</feature>
<dbReference type="Pfam" id="PF07993">
    <property type="entry name" value="NAD_binding_4"/>
    <property type="match status" value="2"/>
</dbReference>
<evidence type="ECO:0000256" key="4">
    <source>
        <dbReference type="RuleBase" id="RU363097"/>
    </source>
</evidence>
<organism evidence="7 8">
    <name type="scientific">Panicum miliaceum</name>
    <name type="common">Proso millet</name>
    <name type="synonym">Broomcorn millet</name>
    <dbReference type="NCBI Taxonomy" id="4540"/>
    <lineage>
        <taxon>Eukaryota</taxon>
        <taxon>Viridiplantae</taxon>
        <taxon>Streptophyta</taxon>
        <taxon>Embryophyta</taxon>
        <taxon>Tracheophyta</taxon>
        <taxon>Spermatophyta</taxon>
        <taxon>Magnoliopsida</taxon>
        <taxon>Liliopsida</taxon>
        <taxon>Poales</taxon>
        <taxon>Poaceae</taxon>
        <taxon>PACMAD clade</taxon>
        <taxon>Panicoideae</taxon>
        <taxon>Panicodae</taxon>
        <taxon>Paniceae</taxon>
        <taxon>Panicinae</taxon>
        <taxon>Panicum</taxon>
        <taxon>Panicum sect. Panicum</taxon>
    </lineage>
</organism>
<dbReference type="GO" id="GO:0102965">
    <property type="term" value="F:alcohol-forming long-chain fatty acyl-CoA reductase activity"/>
    <property type="evidence" value="ECO:0007669"/>
    <property type="project" value="UniProtKB-EC"/>
</dbReference>
<dbReference type="PANTHER" id="PTHR11011">
    <property type="entry name" value="MALE STERILITY PROTEIN 2-RELATED"/>
    <property type="match status" value="1"/>
</dbReference>
<keyword evidence="4" id="KW-0521">NADP</keyword>
<evidence type="ECO:0000256" key="3">
    <source>
        <dbReference type="ARBA" id="ARBA00023098"/>
    </source>
</evidence>
<dbReference type="InterPro" id="IPR033640">
    <property type="entry name" value="FAR_C"/>
</dbReference>
<dbReference type="CDD" id="cd05236">
    <property type="entry name" value="FAR-N_SDR_e"/>
    <property type="match status" value="1"/>
</dbReference>
<sequence>MDAAAKVAGCFRDRTILITGSTGFLGKLLVEKILRVQPGVKKLYLLVRAPDDAAAEQRVLHEIVGKELFSVLREKHGADDFQSFVKEKVSPLAGDMRRENLGLESTRAKQLSEEIDIIVNGAATTNFNERYIHIPITAKGDLAELHTHAACPSCRYDVALASNTLGTVHVCKFAKHCGHLKLLLHVSSISIAYVTGKQKGRILEEPFQMGQMLKNGRCFDIEAELELANEVKAKLVMARSNASTPHHQQLEKVAMKELGLKRAKYFGWANVYAFTKAMGEMLLGALREDLPVVIVRPGIITSTLQDPFPGWIEGIRTMDVVIAACYEQKLPCFIGGPILDSIPGDMVVNATMVAMATHYDCAGTHVVYHVTSALQNPLSCNILLESMYGYLLINPHVGDDKRTIKHKRLILFSRYGYFHAYTVLAYKTPLQVLYLANYLLHCGRITEHHSKHKRSLNHLMSLAKFYAPYVSFKGCFDDTNLRKLWGTTGAGHGDGYMFNFDTNCINWRLYLFNTHIPAVLKVAADMRKEGSA</sequence>
<dbReference type="STRING" id="4540.A0A3L6T481"/>
<evidence type="ECO:0000259" key="5">
    <source>
        <dbReference type="Pfam" id="PF03015"/>
    </source>
</evidence>
<dbReference type="GO" id="GO:0080019">
    <property type="term" value="F:alcohol-forming very long-chain fatty acyl-CoA reductase activity"/>
    <property type="evidence" value="ECO:0007669"/>
    <property type="project" value="InterPro"/>
</dbReference>
<dbReference type="EC" id="1.2.1.84" evidence="4"/>
<dbReference type="OrthoDB" id="429813at2759"/>
<evidence type="ECO:0000313" key="7">
    <source>
        <dbReference type="EMBL" id="RLN33084.1"/>
    </source>
</evidence>
<dbReference type="EMBL" id="PQIB02000002">
    <property type="protein sequence ID" value="RLN33084.1"/>
    <property type="molecule type" value="Genomic_DNA"/>
</dbReference>
<feature type="domain" description="Thioester reductase (TE)" evidence="6">
    <location>
        <begin position="18"/>
        <end position="131"/>
    </location>
</feature>
<dbReference type="Proteomes" id="UP000275267">
    <property type="component" value="Unassembled WGS sequence"/>
</dbReference>
<feature type="domain" description="Fatty acyl-CoA reductase C-terminal" evidence="5">
    <location>
        <begin position="444"/>
        <end position="519"/>
    </location>
</feature>
<dbReference type="GO" id="GO:0035336">
    <property type="term" value="P:long-chain fatty-acyl-CoA metabolic process"/>
    <property type="evidence" value="ECO:0007669"/>
    <property type="project" value="TreeGrafter"/>
</dbReference>
<comment type="function">
    <text evidence="4">Catalyzes the reduction of fatty acyl-CoA to fatty alcohols.</text>
</comment>